<dbReference type="AlphaFoldDB" id="A0A6P6Y518"/>
<dbReference type="OMA" id="AYQMYDS"/>
<organism evidence="15 16">
    <name type="scientific">Dermatophagoides pteronyssinus</name>
    <name type="common">European house dust mite</name>
    <dbReference type="NCBI Taxonomy" id="6956"/>
    <lineage>
        <taxon>Eukaryota</taxon>
        <taxon>Metazoa</taxon>
        <taxon>Ecdysozoa</taxon>
        <taxon>Arthropoda</taxon>
        <taxon>Chelicerata</taxon>
        <taxon>Arachnida</taxon>
        <taxon>Acari</taxon>
        <taxon>Acariformes</taxon>
        <taxon>Sarcoptiformes</taxon>
        <taxon>Astigmata</taxon>
        <taxon>Psoroptidia</taxon>
        <taxon>Analgoidea</taxon>
        <taxon>Pyroglyphidae</taxon>
        <taxon>Dermatophagoidinae</taxon>
        <taxon>Dermatophagoides</taxon>
    </lineage>
</organism>
<dbReference type="UniPathway" id="UPA00143"/>
<dbReference type="CTD" id="41230"/>
<dbReference type="GO" id="GO:0016567">
    <property type="term" value="P:protein ubiquitination"/>
    <property type="evidence" value="ECO:0007669"/>
    <property type="project" value="UniProtKB-UniPathway"/>
</dbReference>
<evidence type="ECO:0000256" key="8">
    <source>
        <dbReference type="ARBA" id="ARBA00022843"/>
    </source>
</evidence>
<dbReference type="InterPro" id="IPR004910">
    <property type="entry name" value="Yippee/Mis18/Cereblon"/>
</dbReference>
<feature type="region of interest" description="Disordered" evidence="13">
    <location>
        <begin position="51"/>
        <end position="90"/>
    </location>
</feature>
<comment type="subunit">
    <text evidence="12">Likely a component of a DCX (DDB1-CUL4-X-box) protein ligase complex. May interact with pic/DDB1.</text>
</comment>
<dbReference type="Gene3D" id="2.30.130.40">
    <property type="entry name" value="LON domain-like"/>
    <property type="match status" value="1"/>
</dbReference>
<dbReference type="Gene3D" id="1.20.58.1480">
    <property type="match status" value="1"/>
</dbReference>
<comment type="subcellular location">
    <subcellularLocation>
        <location evidence="1">Nucleus</location>
    </subcellularLocation>
</comment>
<evidence type="ECO:0000256" key="2">
    <source>
        <dbReference type="ARBA" id="ARBA00004906"/>
    </source>
</evidence>
<evidence type="ECO:0000313" key="16">
    <source>
        <dbReference type="RefSeq" id="XP_027200567.1"/>
    </source>
</evidence>
<keyword evidence="15" id="KW-1185">Reference proteome</keyword>
<dbReference type="PROSITE" id="PS51788">
    <property type="entry name" value="CULT"/>
    <property type="match status" value="1"/>
</dbReference>
<dbReference type="Proteomes" id="UP000515146">
    <property type="component" value="Unplaced"/>
</dbReference>
<reference evidence="16" key="1">
    <citation type="submission" date="2025-08" db="UniProtKB">
        <authorList>
            <consortium name="RefSeq"/>
        </authorList>
    </citation>
    <scope>IDENTIFICATION</scope>
    <source>
        <strain evidence="16">Airmid</strain>
    </source>
</reference>
<gene>
    <name evidence="16" type="primary">LOC113794639</name>
</gene>
<evidence type="ECO:0000313" key="15">
    <source>
        <dbReference type="Proteomes" id="UP000515146"/>
    </source>
</evidence>
<dbReference type="InterPro" id="IPR046336">
    <property type="entry name" value="Lon_prtase_N_sf"/>
</dbReference>
<evidence type="ECO:0000256" key="1">
    <source>
        <dbReference type="ARBA" id="ARBA00004123"/>
    </source>
</evidence>
<name>A0A6P6Y518_DERPT</name>
<keyword evidence="6" id="KW-0833">Ubl conjugation pathway</keyword>
<keyword evidence="9" id="KW-0539">Nucleus</keyword>
<evidence type="ECO:0000256" key="5">
    <source>
        <dbReference type="ARBA" id="ARBA00022723"/>
    </source>
</evidence>
<keyword evidence="8" id="KW-0832">Ubl conjugation</keyword>
<evidence type="ECO:0000256" key="6">
    <source>
        <dbReference type="ARBA" id="ARBA00022786"/>
    </source>
</evidence>
<evidence type="ECO:0000256" key="11">
    <source>
        <dbReference type="ARBA" id="ARBA00046075"/>
    </source>
</evidence>
<dbReference type="SUPFAM" id="SSF88697">
    <property type="entry name" value="PUA domain-like"/>
    <property type="match status" value="1"/>
</dbReference>
<feature type="region of interest" description="Disordered" evidence="13">
    <location>
        <begin position="105"/>
        <end position="141"/>
    </location>
</feature>
<proteinExistence type="inferred from homology"/>
<feature type="compositionally biased region" description="Low complexity" evidence="13">
    <location>
        <begin position="7"/>
        <end position="30"/>
    </location>
</feature>
<evidence type="ECO:0000256" key="12">
    <source>
        <dbReference type="ARBA" id="ARBA00046796"/>
    </source>
</evidence>
<evidence type="ECO:0000259" key="14">
    <source>
        <dbReference type="PROSITE" id="PS51788"/>
    </source>
</evidence>
<keyword evidence="5" id="KW-0479">Metal-binding</keyword>
<dbReference type="InterPro" id="IPR015947">
    <property type="entry name" value="PUA-like_sf"/>
</dbReference>
<sequence length="518" mass="60927">MNRHPGQQQQQQQPPDQQQNEDNNDNNDPNRLINLARRFIQRPFFAMRVINDNNNNNGNDDDHYDEDDDDDEVIWLPDDDMNPDDDDDVDDNFGLRINLIVNDFDRDDDDDEDFDDNDDDDNNGNDQMDQEETQRNENQTNYDISLPVEHSYLGGLDSVDTARRLFTPGTIVSLKTLYLNGMYLIPGQEIPLTFSNRITLQFITTIIEHDDSRTFGIRIGRFEDRFGTTAEIRSYSFKDDRSSITIKVQGRQRFTIIDDRNNEQGEYQPNVQILSELDMHDFFRPIIQSEYRLSKKSRSLLTPLLSNSIDQYDNQILMSRLKMILMKIFEYRLKNEEFSYPVDAIAFSYFVLMAIPFPDKIKTSLLKIDCVNLRLRLETSLLNENFKFVCGTCRQNLCDRNSFLVMSKLGTSGTFVNSNGIVHELYTFSKVENTRRVSLYSEDFSWFPNYGWIIINCRQCRTHLGWEFETHKPNIVPKKFWALTKNSISLLFQYDENCDESYVYKLLEQDLNVDINQW</sequence>
<dbReference type="InterPro" id="IPR034750">
    <property type="entry name" value="CULT"/>
</dbReference>
<keyword evidence="7" id="KW-0862">Zinc</keyword>
<comment type="function">
    <text evidence="11">Substrate recognition component of a DCX (DDB1-CUL4-X-box) E3 protein ligase complex that mediates the ubiquitination and subsequent proteasomal degradation of target proteins. Has an essential role in mediating growth by negatively regulating insulin signaling. It also has a role in maintaining presynaptic function in the neuromuscular junction synapses of third-instar larvae.</text>
</comment>
<dbReference type="GO" id="GO:0046872">
    <property type="term" value="F:metal ion binding"/>
    <property type="evidence" value="ECO:0007669"/>
    <property type="project" value="UniProtKB-KW"/>
</dbReference>
<dbReference type="CDD" id="cd15777">
    <property type="entry name" value="CRBN_C_like"/>
    <property type="match status" value="1"/>
</dbReference>
<dbReference type="OrthoDB" id="267517at2759"/>
<dbReference type="GO" id="GO:0005634">
    <property type="term" value="C:nucleus"/>
    <property type="evidence" value="ECO:0007669"/>
    <property type="project" value="UniProtKB-SubCell"/>
</dbReference>
<feature type="region of interest" description="Disordered" evidence="13">
    <location>
        <begin position="1"/>
        <end position="30"/>
    </location>
</feature>
<dbReference type="Pfam" id="PF03226">
    <property type="entry name" value="Yippee-Mis18"/>
    <property type="match status" value="1"/>
</dbReference>
<dbReference type="RefSeq" id="XP_027200567.1">
    <property type="nucleotide sequence ID" value="XM_027344766.1"/>
</dbReference>
<dbReference type="Pfam" id="PF02190">
    <property type="entry name" value="LON_substr_bdg"/>
    <property type="match status" value="1"/>
</dbReference>
<dbReference type="KEGG" id="dpte:113794639"/>
<dbReference type="InParanoid" id="A0A6P6Y518"/>
<protein>
    <recommendedName>
        <fullName evidence="4">Protein cereblon</fullName>
    </recommendedName>
    <alternativeName>
        <fullName evidence="10">Protein ohgata</fullName>
    </alternativeName>
</protein>
<evidence type="ECO:0000256" key="13">
    <source>
        <dbReference type="SAM" id="MobiDB-lite"/>
    </source>
</evidence>
<dbReference type="SMART" id="SM00464">
    <property type="entry name" value="LON"/>
    <property type="match status" value="1"/>
</dbReference>
<dbReference type="Gene3D" id="2.170.150.20">
    <property type="entry name" value="Peptide methionine sulfoxide reductase"/>
    <property type="match status" value="1"/>
</dbReference>
<accession>A0A6P6Y518</accession>
<dbReference type="FunCoup" id="A0A6P6Y518">
    <property type="interactions" value="1038"/>
</dbReference>
<dbReference type="FunFam" id="2.170.150.20:FF:000007">
    <property type="entry name" value="Protein cereblon"/>
    <property type="match status" value="1"/>
</dbReference>
<evidence type="ECO:0000256" key="7">
    <source>
        <dbReference type="ARBA" id="ARBA00022833"/>
    </source>
</evidence>
<evidence type="ECO:0000256" key="10">
    <source>
        <dbReference type="ARBA" id="ARBA00030079"/>
    </source>
</evidence>
<comment type="similarity">
    <text evidence="3">Belongs to the CRBN family.</text>
</comment>
<feature type="compositionally biased region" description="Acidic residues" evidence="13">
    <location>
        <begin position="62"/>
        <end position="90"/>
    </location>
</feature>
<feature type="compositionally biased region" description="Acidic residues" evidence="13">
    <location>
        <begin position="105"/>
        <end position="131"/>
    </location>
</feature>
<evidence type="ECO:0000256" key="3">
    <source>
        <dbReference type="ARBA" id="ARBA00005293"/>
    </source>
</evidence>
<comment type="pathway">
    <text evidence="2">Protein modification; protein ubiquitination.</text>
</comment>
<evidence type="ECO:0000256" key="9">
    <source>
        <dbReference type="ARBA" id="ARBA00023242"/>
    </source>
</evidence>
<dbReference type="InterPro" id="IPR003111">
    <property type="entry name" value="Lon_prtase_N"/>
</dbReference>
<feature type="domain" description="CULT" evidence="14">
    <location>
        <begin position="385"/>
        <end position="492"/>
    </location>
</feature>
<evidence type="ECO:0000256" key="4">
    <source>
        <dbReference type="ARBA" id="ARBA00014394"/>
    </source>
</evidence>